<proteinExistence type="inferred from homology"/>
<comment type="cofactor">
    <cofactor evidence="5">
        <name>Mg(2+)</name>
        <dbReference type="ChEBI" id="CHEBI:18420"/>
    </cofactor>
</comment>
<dbReference type="EMBL" id="CP002536">
    <property type="protein sequence ID" value="ADY25234.1"/>
    <property type="molecule type" value="Genomic_DNA"/>
</dbReference>
<organism evidence="6 7">
    <name type="scientific">Deinococcus proteolyticus (strain ATCC 35074 / DSM 20540 / JCM 6276 / NBRC 101906 / NCIMB 13154 / VKM Ac-1939 / CCM 2703 / MRP)</name>
    <dbReference type="NCBI Taxonomy" id="693977"/>
    <lineage>
        <taxon>Bacteria</taxon>
        <taxon>Thermotogati</taxon>
        <taxon>Deinococcota</taxon>
        <taxon>Deinococci</taxon>
        <taxon>Deinococcales</taxon>
        <taxon>Deinococcaceae</taxon>
        <taxon>Deinococcus</taxon>
    </lineage>
</organism>
<dbReference type="GO" id="GO:0009396">
    <property type="term" value="P:folic acid-containing compound biosynthetic process"/>
    <property type="evidence" value="ECO:0007669"/>
    <property type="project" value="TreeGrafter"/>
</dbReference>
<keyword evidence="5" id="KW-0479">Metal-binding</keyword>
<evidence type="ECO:0000313" key="6">
    <source>
        <dbReference type="EMBL" id="ADY25234.1"/>
    </source>
</evidence>
<dbReference type="AlphaFoldDB" id="F0RIX5"/>
<dbReference type="Pfam" id="PF01812">
    <property type="entry name" value="5-FTHF_cyc-lig"/>
    <property type="match status" value="1"/>
</dbReference>
<comment type="similarity">
    <text evidence="1 5">Belongs to the 5-formyltetrahydrofolate cyclo-ligase family.</text>
</comment>
<keyword evidence="2 4" id="KW-0547">Nucleotide-binding</keyword>
<evidence type="ECO:0000256" key="2">
    <source>
        <dbReference type="ARBA" id="ARBA00022741"/>
    </source>
</evidence>
<dbReference type="Proteomes" id="UP000007718">
    <property type="component" value="Chromosome"/>
</dbReference>
<keyword evidence="6" id="KW-0436">Ligase</keyword>
<dbReference type="STRING" id="693977.Deipr_0058"/>
<keyword evidence="5" id="KW-0460">Magnesium</keyword>
<dbReference type="PANTHER" id="PTHR23407">
    <property type="entry name" value="ATPASE INHIBITOR/5-FORMYLTETRAHYDROFOLATE CYCLO-LIGASE"/>
    <property type="match status" value="1"/>
</dbReference>
<name>F0RIX5_DEIPM</name>
<dbReference type="NCBIfam" id="TIGR02727">
    <property type="entry name" value="MTHFS_bact"/>
    <property type="match status" value="1"/>
</dbReference>
<feature type="binding site" evidence="4">
    <location>
        <position position="56"/>
    </location>
    <ligand>
        <name>substrate</name>
    </ligand>
</feature>
<accession>F0RIX5</accession>
<reference evidence="7" key="1">
    <citation type="submission" date="2011-02" db="EMBL/GenBank/DDBJ databases">
        <title>The complete sequence of chromosome of Deinococcus proteolyticus DSM 20540.</title>
        <authorList>
            <consortium name="US DOE Joint Genome Institute (JGI-PGF)"/>
            <person name="Lucas S."/>
            <person name="Copeland A."/>
            <person name="Lapidus A."/>
            <person name="Bruce D."/>
            <person name="Goodwin L."/>
            <person name="Pitluck S."/>
            <person name="Kyrpides N."/>
            <person name="Mavromatis K."/>
            <person name="Pagani I."/>
            <person name="Ivanova N."/>
            <person name="Ovchinnikova G."/>
            <person name="Zeytun A."/>
            <person name="Detter J.C."/>
            <person name="Han C."/>
            <person name="Land M."/>
            <person name="Hauser L."/>
            <person name="Markowitz V."/>
            <person name="Cheng J.-F."/>
            <person name="Hugenholtz P."/>
            <person name="Woyke T."/>
            <person name="Wu D."/>
            <person name="Pukall R."/>
            <person name="Steenblock K."/>
            <person name="Brambilla E."/>
            <person name="Klenk H.-P."/>
            <person name="Eisen J.A."/>
        </authorList>
    </citation>
    <scope>NUCLEOTIDE SEQUENCE [LARGE SCALE GENOMIC DNA]</scope>
    <source>
        <strain evidence="7">ATCC 35074 / DSM 20540 / JCM 6276 / NBRC 101906 / NCIMB 13154 / VKM Ac-1939 / CCM 2703 / MRP</strain>
    </source>
</reference>
<reference evidence="6 7" key="2">
    <citation type="journal article" date="2012" name="Stand. Genomic Sci.">
        <title>Complete genome sequence of the orange-red pigmented, radioresistant Deinococcus proteolyticus type strain (MRP(T)).</title>
        <authorList>
            <person name="Copeland A."/>
            <person name="Zeytun A."/>
            <person name="Yassawong M."/>
            <person name="Nolan M."/>
            <person name="Lucas S."/>
            <person name="Hammon N."/>
            <person name="Deshpande S."/>
            <person name="Cheng J.F."/>
            <person name="Han C."/>
            <person name="Tapia R."/>
            <person name="Goodwin L.A."/>
            <person name="Pitluck S."/>
            <person name="Mavromatis K."/>
            <person name="Liolios K."/>
            <person name="Pagani I."/>
            <person name="Ivanova N."/>
            <person name="Mikhailova N."/>
            <person name="Pati A."/>
            <person name="Chen A."/>
            <person name="Palaniappan K."/>
            <person name="Land M."/>
            <person name="Hauser L."/>
            <person name="Jeffries C.D."/>
            <person name="Brambilla E.M."/>
            <person name="Rohde M."/>
            <person name="Sikorski J."/>
            <person name="Pukall R."/>
            <person name="Goker M."/>
            <person name="Detter J.C."/>
            <person name="Woyke T."/>
            <person name="Bristow J."/>
            <person name="Eisen J.A."/>
            <person name="Markowitz V."/>
            <person name="Hugenholtz P."/>
            <person name="Kyrpides N.C."/>
            <person name="Klenk H.P."/>
            <person name="Lapidus A."/>
        </authorList>
    </citation>
    <scope>NUCLEOTIDE SEQUENCE [LARGE SCALE GENOMIC DNA]</scope>
    <source>
        <strain evidence="7">ATCC 35074 / DSM 20540 / JCM 6276 / NBRC 101906 / NCIMB 13154 / VKM Ac-1939 / CCM 2703 / MRP</strain>
    </source>
</reference>
<dbReference type="PIRSF" id="PIRSF006806">
    <property type="entry name" value="FTHF_cligase"/>
    <property type="match status" value="1"/>
</dbReference>
<dbReference type="eggNOG" id="COG0212">
    <property type="taxonomic scope" value="Bacteria"/>
</dbReference>
<evidence type="ECO:0000256" key="3">
    <source>
        <dbReference type="ARBA" id="ARBA00022840"/>
    </source>
</evidence>
<dbReference type="GO" id="GO:0046872">
    <property type="term" value="F:metal ion binding"/>
    <property type="evidence" value="ECO:0007669"/>
    <property type="project" value="UniProtKB-KW"/>
</dbReference>
<comment type="catalytic activity">
    <reaction evidence="5">
        <text>(6S)-5-formyl-5,6,7,8-tetrahydrofolate + ATP = (6R)-5,10-methenyltetrahydrofolate + ADP + phosphate</text>
        <dbReference type="Rhea" id="RHEA:10488"/>
        <dbReference type="ChEBI" id="CHEBI:30616"/>
        <dbReference type="ChEBI" id="CHEBI:43474"/>
        <dbReference type="ChEBI" id="CHEBI:57455"/>
        <dbReference type="ChEBI" id="CHEBI:57457"/>
        <dbReference type="ChEBI" id="CHEBI:456216"/>
        <dbReference type="EC" id="6.3.3.2"/>
    </reaction>
</comment>
<protein>
    <recommendedName>
        <fullName evidence="5">5-formyltetrahydrofolate cyclo-ligase</fullName>
        <ecNumber evidence="5">6.3.3.2</ecNumber>
    </recommendedName>
</protein>
<dbReference type="GO" id="GO:0030272">
    <property type="term" value="F:5-formyltetrahydrofolate cyclo-ligase activity"/>
    <property type="evidence" value="ECO:0007669"/>
    <property type="project" value="UniProtKB-EC"/>
</dbReference>
<dbReference type="InterPro" id="IPR037171">
    <property type="entry name" value="NagB/RpiA_transferase-like"/>
</dbReference>
<dbReference type="GO" id="GO:0005524">
    <property type="term" value="F:ATP binding"/>
    <property type="evidence" value="ECO:0007669"/>
    <property type="project" value="UniProtKB-KW"/>
</dbReference>
<dbReference type="InterPro" id="IPR002698">
    <property type="entry name" value="FTHF_cligase"/>
</dbReference>
<dbReference type="InterPro" id="IPR024185">
    <property type="entry name" value="FTHF_cligase-like_sf"/>
</dbReference>
<dbReference type="KEGG" id="dpt:Deipr_0058"/>
<dbReference type="GO" id="GO:0035999">
    <property type="term" value="P:tetrahydrofolate interconversion"/>
    <property type="evidence" value="ECO:0007669"/>
    <property type="project" value="TreeGrafter"/>
</dbReference>
<dbReference type="PANTHER" id="PTHR23407:SF1">
    <property type="entry name" value="5-FORMYLTETRAHYDROFOLATE CYCLO-LIGASE"/>
    <property type="match status" value="1"/>
</dbReference>
<keyword evidence="7" id="KW-1185">Reference proteome</keyword>
<dbReference type="EC" id="6.3.3.2" evidence="5"/>
<evidence type="ECO:0000256" key="4">
    <source>
        <dbReference type="PIRSR" id="PIRSR006806-1"/>
    </source>
</evidence>
<keyword evidence="3 4" id="KW-0067">ATP-binding</keyword>
<sequence length="190" mass="20566">MPFLPPYASKPAWRQWAHQQRAAQPDVSAAVAEHTAALLRRLGAVSVLTYHALPGEPDLSALAQDFRLLTTRARVRPERHMTVHEWATASEISPLGVRQPPRDTPQVPPGEIDAVVLPALAFDRAGFRLGYGGGFYDRFLAGFSGPTIGVTHSALLLDELPHEVHDVPLHWIVTEQGPVQVTSGGAAQPG</sequence>
<dbReference type="Gene3D" id="3.40.50.10420">
    <property type="entry name" value="NagB/RpiA/CoA transferase-like"/>
    <property type="match status" value="1"/>
</dbReference>
<dbReference type="HOGENOM" id="CLU_066245_1_1_0"/>
<dbReference type="SUPFAM" id="SSF100950">
    <property type="entry name" value="NagB/RpiA/CoA transferase-like"/>
    <property type="match status" value="1"/>
</dbReference>
<feature type="binding site" evidence="4">
    <location>
        <begin position="128"/>
        <end position="136"/>
    </location>
    <ligand>
        <name>ATP</name>
        <dbReference type="ChEBI" id="CHEBI:30616"/>
    </ligand>
</feature>
<evidence type="ECO:0000256" key="1">
    <source>
        <dbReference type="ARBA" id="ARBA00010638"/>
    </source>
</evidence>
<gene>
    <name evidence="6" type="ordered locus">Deipr_0058</name>
</gene>
<evidence type="ECO:0000313" key="7">
    <source>
        <dbReference type="Proteomes" id="UP000007718"/>
    </source>
</evidence>
<evidence type="ECO:0000256" key="5">
    <source>
        <dbReference type="RuleBase" id="RU361279"/>
    </source>
</evidence>